<keyword evidence="2" id="KW-1133">Transmembrane helix</keyword>
<evidence type="ECO:0000313" key="4">
    <source>
        <dbReference type="Proteomes" id="UP000737402"/>
    </source>
</evidence>
<protein>
    <recommendedName>
        <fullName evidence="5">GerMN domain-containing protein</fullName>
    </recommendedName>
</protein>
<dbReference type="RefSeq" id="WP_204418082.1">
    <property type="nucleotide sequence ID" value="NZ_JAFBED010000006.1"/>
</dbReference>
<reference evidence="3 4" key="1">
    <citation type="submission" date="2021-01" db="EMBL/GenBank/DDBJ databases">
        <title>Genomic Encyclopedia of Type Strains, Phase IV (KMG-IV): sequencing the most valuable type-strain genomes for metagenomic binning, comparative biology and taxonomic classification.</title>
        <authorList>
            <person name="Goeker M."/>
        </authorList>
    </citation>
    <scope>NUCLEOTIDE SEQUENCE [LARGE SCALE GENOMIC DNA]</scope>
    <source>
        <strain evidence="3 4">DSM 25879</strain>
    </source>
</reference>
<keyword evidence="2" id="KW-0812">Transmembrane</keyword>
<organism evidence="3 4">
    <name type="scientific">Sutcliffiella tianshenii</name>
    <dbReference type="NCBI Taxonomy" id="1463404"/>
    <lineage>
        <taxon>Bacteria</taxon>
        <taxon>Bacillati</taxon>
        <taxon>Bacillota</taxon>
        <taxon>Bacilli</taxon>
        <taxon>Bacillales</taxon>
        <taxon>Bacillaceae</taxon>
        <taxon>Sutcliffiella</taxon>
    </lineage>
</organism>
<gene>
    <name evidence="3" type="ORF">JOC95_003188</name>
</gene>
<proteinExistence type="predicted"/>
<feature type="region of interest" description="Disordered" evidence="1">
    <location>
        <begin position="76"/>
        <end position="136"/>
    </location>
</feature>
<keyword evidence="4" id="KW-1185">Reference proteome</keyword>
<evidence type="ECO:0000313" key="3">
    <source>
        <dbReference type="EMBL" id="MBM7621315.1"/>
    </source>
</evidence>
<evidence type="ECO:0000256" key="1">
    <source>
        <dbReference type="SAM" id="MobiDB-lite"/>
    </source>
</evidence>
<comment type="caution">
    <text evidence="3">The sequence shown here is derived from an EMBL/GenBank/DDBJ whole genome shotgun (WGS) entry which is preliminary data.</text>
</comment>
<evidence type="ECO:0008006" key="5">
    <source>
        <dbReference type="Google" id="ProtNLM"/>
    </source>
</evidence>
<dbReference type="EMBL" id="JAFBED010000006">
    <property type="protein sequence ID" value="MBM7621315.1"/>
    <property type="molecule type" value="Genomic_DNA"/>
</dbReference>
<sequence length="431" mass="47781">MRHKQRLEEEQLEKLLRQMPRVKDDRDPKQIFREVHVALNKKPRSFNVMPALALAAAILIFAIISPLFLQNMNSSNTSMDQASEHSNRAGVMESAERDDSGGIAEKESVGIQSIDEDAMKSNEESEVALDDTEKSDDNDFAALSDEQPTFVVSSVMEETENVITIGVSAKDAMSNDGAFSFPVSVVVPKTDEESYINDLEKIRYELDYEKLGLSVPHLNDGAVITAEENEDGTKKAKIEVGSLYRGYSSTQSFTFADQVAETFRLHFTTVEYTNNGSSKNVEMAGDVKNGPEDLQKLRKKAYLKYKGTQDGPTFLVLSQKDYVDVQEAMKAMKTAPDQDSDSRIEASVPKTIEITSLQAEDDLVKIVLSPESILENTEETIFALEAMMMTAKEFGFKKVVFETVQSGSVGNVPLNEAVEVPLAPNPISYPR</sequence>
<keyword evidence="2" id="KW-0472">Membrane</keyword>
<accession>A0ABS2P313</accession>
<feature type="compositionally biased region" description="Basic and acidic residues" evidence="1">
    <location>
        <begin position="94"/>
        <end position="108"/>
    </location>
</feature>
<dbReference type="Proteomes" id="UP000737402">
    <property type="component" value="Unassembled WGS sequence"/>
</dbReference>
<name>A0ABS2P313_9BACI</name>
<feature type="transmembrane region" description="Helical" evidence="2">
    <location>
        <begin position="48"/>
        <end position="69"/>
    </location>
</feature>
<evidence type="ECO:0000256" key="2">
    <source>
        <dbReference type="SAM" id="Phobius"/>
    </source>
</evidence>